<dbReference type="InterPro" id="IPR024869">
    <property type="entry name" value="FAM20"/>
</dbReference>
<comment type="caution">
    <text evidence="7">The sequence shown here is derived from an EMBL/GenBank/DDBJ whole genome shotgun (WGS) entry which is preliminary data.</text>
</comment>
<proteinExistence type="inferred from homology"/>
<evidence type="ECO:0000256" key="1">
    <source>
        <dbReference type="ARBA" id="ARBA00004555"/>
    </source>
</evidence>
<evidence type="ECO:0000256" key="2">
    <source>
        <dbReference type="ARBA" id="ARBA00006557"/>
    </source>
</evidence>
<evidence type="ECO:0000256" key="3">
    <source>
        <dbReference type="ARBA" id="ARBA00023034"/>
    </source>
</evidence>
<keyword evidence="5" id="KW-0325">Glycoprotein</keyword>
<feature type="domain" description="FAM20 C-terminal" evidence="6">
    <location>
        <begin position="1"/>
        <end position="88"/>
    </location>
</feature>
<comment type="similarity">
    <text evidence="2">Belongs to the FAM20 family.</text>
</comment>
<dbReference type="InterPro" id="IPR009581">
    <property type="entry name" value="FAM20_C"/>
</dbReference>
<evidence type="ECO:0000256" key="5">
    <source>
        <dbReference type="ARBA" id="ARBA00023180"/>
    </source>
</evidence>
<evidence type="ECO:0000313" key="7">
    <source>
        <dbReference type="EMBL" id="GCB79404.1"/>
    </source>
</evidence>
<gene>
    <name evidence="7" type="ORF">scyTo_0016952</name>
</gene>
<name>A0A401Q230_SCYTO</name>
<sequence length="103" mass="11706">FGKHSHDELSILVPLNQCCRIKGSTYLRLQLLAKEEYKLSEVMAESLLRDKLSPILIEAHLKAMDRRLRIILKSVSDCVEKEGYSSVVESDLGYNINSIATNR</sequence>
<dbReference type="EMBL" id="BFAA01010647">
    <property type="protein sequence ID" value="GCB79404.1"/>
    <property type="molecule type" value="Genomic_DNA"/>
</dbReference>
<dbReference type="PANTHER" id="PTHR12450">
    <property type="entry name" value="DENTIN MATRIX PROTEIN 4 PROTEIN FAM20"/>
    <property type="match status" value="1"/>
</dbReference>
<dbReference type="GO" id="GO:0004674">
    <property type="term" value="F:protein serine/threonine kinase activity"/>
    <property type="evidence" value="ECO:0007669"/>
    <property type="project" value="TreeGrafter"/>
</dbReference>
<dbReference type="Pfam" id="PF06702">
    <property type="entry name" value="Fam20C"/>
    <property type="match status" value="1"/>
</dbReference>
<evidence type="ECO:0000256" key="4">
    <source>
        <dbReference type="ARBA" id="ARBA00023157"/>
    </source>
</evidence>
<keyword evidence="4" id="KW-1015">Disulfide bond</keyword>
<dbReference type="OrthoDB" id="8583677at2759"/>
<accession>A0A401Q230</accession>
<dbReference type="Proteomes" id="UP000288216">
    <property type="component" value="Unassembled WGS sequence"/>
</dbReference>
<dbReference type="GO" id="GO:0070166">
    <property type="term" value="P:enamel mineralization"/>
    <property type="evidence" value="ECO:0007669"/>
    <property type="project" value="TreeGrafter"/>
</dbReference>
<keyword evidence="8" id="KW-1185">Reference proteome</keyword>
<reference evidence="7 8" key="1">
    <citation type="journal article" date="2018" name="Nat. Ecol. Evol.">
        <title>Shark genomes provide insights into elasmobranch evolution and the origin of vertebrates.</title>
        <authorList>
            <person name="Hara Y"/>
            <person name="Yamaguchi K"/>
            <person name="Onimaru K"/>
            <person name="Kadota M"/>
            <person name="Koyanagi M"/>
            <person name="Keeley SD"/>
            <person name="Tatsumi K"/>
            <person name="Tanaka K"/>
            <person name="Motone F"/>
            <person name="Kageyama Y"/>
            <person name="Nozu R"/>
            <person name="Adachi N"/>
            <person name="Nishimura O"/>
            <person name="Nakagawa R"/>
            <person name="Tanegashima C"/>
            <person name="Kiyatake I"/>
            <person name="Matsumoto R"/>
            <person name="Murakumo K"/>
            <person name="Nishida K"/>
            <person name="Terakita A"/>
            <person name="Kuratani S"/>
            <person name="Sato K"/>
            <person name="Hyodo S Kuraku.S."/>
        </authorList>
    </citation>
    <scope>NUCLEOTIDE SEQUENCE [LARGE SCALE GENOMIC DNA]</scope>
</reference>
<dbReference type="GO" id="GO:0005794">
    <property type="term" value="C:Golgi apparatus"/>
    <property type="evidence" value="ECO:0007669"/>
    <property type="project" value="UniProtKB-SubCell"/>
</dbReference>
<dbReference type="AlphaFoldDB" id="A0A401Q230"/>
<feature type="non-terminal residue" evidence="7">
    <location>
        <position position="1"/>
    </location>
</feature>
<evidence type="ECO:0000313" key="8">
    <source>
        <dbReference type="Proteomes" id="UP000288216"/>
    </source>
</evidence>
<dbReference type="PANTHER" id="PTHR12450:SF11">
    <property type="entry name" value="EXTRACELLULAR SERINE_THREONINE PROTEIN KINASE FAM20C"/>
    <property type="match status" value="1"/>
</dbReference>
<protein>
    <recommendedName>
        <fullName evidence="6">FAM20 C-terminal domain-containing protein</fullName>
    </recommendedName>
</protein>
<organism evidence="7 8">
    <name type="scientific">Scyliorhinus torazame</name>
    <name type="common">Cloudy catshark</name>
    <name type="synonym">Catulus torazame</name>
    <dbReference type="NCBI Taxonomy" id="75743"/>
    <lineage>
        <taxon>Eukaryota</taxon>
        <taxon>Metazoa</taxon>
        <taxon>Chordata</taxon>
        <taxon>Craniata</taxon>
        <taxon>Vertebrata</taxon>
        <taxon>Chondrichthyes</taxon>
        <taxon>Elasmobranchii</taxon>
        <taxon>Galeomorphii</taxon>
        <taxon>Galeoidea</taxon>
        <taxon>Carcharhiniformes</taxon>
        <taxon>Scyliorhinidae</taxon>
        <taxon>Scyliorhinus</taxon>
    </lineage>
</organism>
<evidence type="ECO:0000259" key="6">
    <source>
        <dbReference type="Pfam" id="PF06702"/>
    </source>
</evidence>
<dbReference type="STRING" id="75743.A0A401Q230"/>
<comment type="subcellular location">
    <subcellularLocation>
        <location evidence="1">Golgi apparatus</location>
    </subcellularLocation>
</comment>
<dbReference type="OMA" id="CCRIKGS"/>
<keyword evidence="3" id="KW-0333">Golgi apparatus</keyword>